<accession>T0Z846</accession>
<dbReference type="PANTHER" id="PTHR12563">
    <property type="entry name" value="GLYCEROL-3-PHOSPHATE ACYLTRANSFERASE"/>
    <property type="match status" value="1"/>
</dbReference>
<dbReference type="AlphaFoldDB" id="T0Z846"/>
<sequence>RLLLVENWALSSRVRKFLQVLINGRDTLVEFNEPVSLRSLIGTESGLAVRGRRITRPLRAQFVQRRTARIGPDLSHRRTVVTRVLRTSAVRAAVVQLMREKKITRRAALREAAGYANEIAANYSYAFVRFLERVLTWLWNRLYDGVTVGHLETLEQVAQGNEIVYVPCHRSHMDYL</sequence>
<dbReference type="SUPFAM" id="SSF69593">
    <property type="entry name" value="Glycerol-3-phosphate (1)-acyltransferase"/>
    <property type="match status" value="1"/>
</dbReference>
<reference evidence="1" key="2">
    <citation type="journal article" date="2014" name="ISME J.">
        <title>Microbial stratification in low pH oxic and suboxic macroscopic growths along an acid mine drainage.</title>
        <authorList>
            <person name="Mendez-Garcia C."/>
            <person name="Mesa V."/>
            <person name="Sprenger R.R."/>
            <person name="Richter M."/>
            <person name="Diez M.S."/>
            <person name="Solano J."/>
            <person name="Bargiela R."/>
            <person name="Golyshina O.V."/>
            <person name="Manteca A."/>
            <person name="Ramos J.L."/>
            <person name="Gallego J.R."/>
            <person name="Llorente I."/>
            <person name="Martins Dos Santos V.A."/>
            <person name="Jensen O.N."/>
            <person name="Pelaez A.I."/>
            <person name="Sanchez J."/>
            <person name="Ferrer M."/>
        </authorList>
    </citation>
    <scope>NUCLEOTIDE SEQUENCE</scope>
</reference>
<evidence type="ECO:0000313" key="1">
    <source>
        <dbReference type="EMBL" id="EQD44181.1"/>
    </source>
</evidence>
<dbReference type="GO" id="GO:0006631">
    <property type="term" value="P:fatty acid metabolic process"/>
    <property type="evidence" value="ECO:0007669"/>
    <property type="project" value="TreeGrafter"/>
</dbReference>
<dbReference type="EMBL" id="AUZX01011148">
    <property type="protein sequence ID" value="EQD44181.1"/>
    <property type="molecule type" value="Genomic_DNA"/>
</dbReference>
<keyword evidence="1" id="KW-0808">Transferase</keyword>
<feature type="non-terminal residue" evidence="1">
    <location>
        <position position="1"/>
    </location>
</feature>
<feature type="non-terminal residue" evidence="1">
    <location>
        <position position="176"/>
    </location>
</feature>
<name>T0Z846_9ZZZZ</name>
<dbReference type="PANTHER" id="PTHR12563:SF17">
    <property type="entry name" value="DIHYDROXYACETONE PHOSPHATE ACYLTRANSFERASE"/>
    <property type="match status" value="1"/>
</dbReference>
<dbReference type="GO" id="GO:0008654">
    <property type="term" value="P:phospholipid biosynthetic process"/>
    <property type="evidence" value="ECO:0007669"/>
    <property type="project" value="TreeGrafter"/>
</dbReference>
<gene>
    <name evidence="1" type="ORF">B1A_15192</name>
</gene>
<reference evidence="1" key="1">
    <citation type="submission" date="2013-08" db="EMBL/GenBank/DDBJ databases">
        <authorList>
            <person name="Mendez C."/>
            <person name="Richter M."/>
            <person name="Ferrer M."/>
            <person name="Sanchez J."/>
        </authorList>
    </citation>
    <scope>NUCLEOTIDE SEQUENCE</scope>
</reference>
<keyword evidence="1" id="KW-0012">Acyltransferase</keyword>
<protein>
    <submittedName>
        <fullName evidence="1">Glycerol-3-phosphate acyltransferase</fullName>
    </submittedName>
</protein>
<proteinExistence type="predicted"/>
<organism evidence="1">
    <name type="scientific">mine drainage metagenome</name>
    <dbReference type="NCBI Taxonomy" id="410659"/>
    <lineage>
        <taxon>unclassified sequences</taxon>
        <taxon>metagenomes</taxon>
        <taxon>ecological metagenomes</taxon>
    </lineage>
</organism>
<comment type="caution">
    <text evidence="1">The sequence shown here is derived from an EMBL/GenBank/DDBJ whole genome shotgun (WGS) entry which is preliminary data.</text>
</comment>
<dbReference type="GO" id="GO:0004366">
    <property type="term" value="F:glycerol-3-phosphate O-acyltransferase activity"/>
    <property type="evidence" value="ECO:0007669"/>
    <property type="project" value="TreeGrafter"/>
</dbReference>
<dbReference type="InterPro" id="IPR022284">
    <property type="entry name" value="GPAT/DHAPAT"/>
</dbReference>